<keyword evidence="2" id="KW-1185">Reference proteome</keyword>
<reference evidence="1 2" key="1">
    <citation type="journal article" date="2022" name="Allergy">
        <title>Genome assembly and annotation of Periplaneta americana reveal a comprehensive cockroach allergen profile.</title>
        <authorList>
            <person name="Wang L."/>
            <person name="Xiong Q."/>
            <person name="Saelim N."/>
            <person name="Wang L."/>
            <person name="Nong W."/>
            <person name="Wan A.T."/>
            <person name="Shi M."/>
            <person name="Liu X."/>
            <person name="Cao Q."/>
            <person name="Hui J.H.L."/>
            <person name="Sookrung N."/>
            <person name="Leung T.F."/>
            <person name="Tungtrongchitr A."/>
            <person name="Tsui S.K.W."/>
        </authorList>
    </citation>
    <scope>NUCLEOTIDE SEQUENCE [LARGE SCALE GENOMIC DNA]</scope>
    <source>
        <strain evidence="1">PWHHKU_190912</strain>
    </source>
</reference>
<comment type="caution">
    <text evidence="1">The sequence shown here is derived from an EMBL/GenBank/DDBJ whole genome shotgun (WGS) entry which is preliminary data.</text>
</comment>
<name>A0ABQ8U0D2_PERAM</name>
<dbReference type="Proteomes" id="UP001148838">
    <property type="component" value="Unassembled WGS sequence"/>
</dbReference>
<proteinExistence type="predicted"/>
<protein>
    <submittedName>
        <fullName evidence="1">Uncharacterized protein</fullName>
    </submittedName>
</protein>
<accession>A0ABQ8U0D2</accession>
<dbReference type="EMBL" id="JAJSOF020000001">
    <property type="protein sequence ID" value="KAJ4451189.1"/>
    <property type="molecule type" value="Genomic_DNA"/>
</dbReference>
<evidence type="ECO:0000313" key="1">
    <source>
        <dbReference type="EMBL" id="KAJ4451189.1"/>
    </source>
</evidence>
<organism evidence="1 2">
    <name type="scientific">Periplaneta americana</name>
    <name type="common">American cockroach</name>
    <name type="synonym">Blatta americana</name>
    <dbReference type="NCBI Taxonomy" id="6978"/>
    <lineage>
        <taxon>Eukaryota</taxon>
        <taxon>Metazoa</taxon>
        <taxon>Ecdysozoa</taxon>
        <taxon>Arthropoda</taxon>
        <taxon>Hexapoda</taxon>
        <taxon>Insecta</taxon>
        <taxon>Pterygota</taxon>
        <taxon>Neoptera</taxon>
        <taxon>Polyneoptera</taxon>
        <taxon>Dictyoptera</taxon>
        <taxon>Blattodea</taxon>
        <taxon>Blattoidea</taxon>
        <taxon>Blattidae</taxon>
        <taxon>Blattinae</taxon>
        <taxon>Periplaneta</taxon>
    </lineage>
</organism>
<evidence type="ECO:0000313" key="2">
    <source>
        <dbReference type="Proteomes" id="UP001148838"/>
    </source>
</evidence>
<sequence>MIKFDHGCQVEKTKLAARFDVLDGIEDEMMYLEHANHCGNKRIGVIVEGHSWCDRKKEEGKSLRRLRKTLWIVDCGNRNSRDARRIDFVDCVIKLHVVPQLELQGLPARFDSLTLTVCISFSYSGAVSRRR</sequence>
<gene>
    <name evidence="1" type="ORF">ANN_02631</name>
</gene>